<evidence type="ECO:0000313" key="3">
    <source>
        <dbReference type="Proteomes" id="UP000334923"/>
    </source>
</evidence>
<keyword evidence="1" id="KW-0479">Metal-binding</keyword>
<name>A0A5E6MMI4_9BACT</name>
<dbReference type="NCBIfam" id="TIGR02662">
    <property type="entry name" value="dinitro_DRAG"/>
    <property type="match status" value="1"/>
</dbReference>
<keyword evidence="2" id="KW-0378">Hydrolase</keyword>
<dbReference type="PANTHER" id="PTHR16222:SF12">
    <property type="entry name" value="ADP-RIBOSYLGLYCOHYDROLASE-RELATED"/>
    <property type="match status" value="1"/>
</dbReference>
<dbReference type="SUPFAM" id="SSF101478">
    <property type="entry name" value="ADP-ribosylglycohydrolase"/>
    <property type="match status" value="1"/>
</dbReference>
<protein>
    <submittedName>
        <fullName evidence="2">ADP-ribosyl-[dinitrogen reductase] glycohydrolase</fullName>
        <ecNumber evidence="2">3.2.2.24</ecNumber>
    </submittedName>
</protein>
<dbReference type="Gene3D" id="1.10.4080.10">
    <property type="entry name" value="ADP-ribosylation/Crystallin J1"/>
    <property type="match status" value="1"/>
</dbReference>
<keyword evidence="1" id="KW-0460">Magnesium</keyword>
<dbReference type="EC" id="3.2.2.24" evidence="2"/>
<dbReference type="OrthoDB" id="9798107at2"/>
<accession>A0A5E6MMI4</accession>
<dbReference type="Pfam" id="PF03747">
    <property type="entry name" value="ADP_ribosyl_GH"/>
    <property type="match status" value="1"/>
</dbReference>
<feature type="binding site" evidence="1">
    <location>
        <position position="249"/>
    </location>
    <ligand>
        <name>Mg(2+)</name>
        <dbReference type="ChEBI" id="CHEBI:18420"/>
        <label>1</label>
    </ligand>
</feature>
<gene>
    <name evidence="2" type="primary">draG</name>
    <name evidence="2" type="ORF">MAMT_01629</name>
</gene>
<dbReference type="InterPro" id="IPR013479">
    <property type="entry name" value="ADP-ribosyl_diN_reduct_hydro"/>
</dbReference>
<evidence type="ECO:0000256" key="1">
    <source>
        <dbReference type="PIRSR" id="PIRSR605502-1"/>
    </source>
</evidence>
<organism evidence="2 3">
    <name type="scientific">Methylacidimicrobium tartarophylax</name>
    <dbReference type="NCBI Taxonomy" id="1041768"/>
    <lineage>
        <taxon>Bacteria</taxon>
        <taxon>Pseudomonadati</taxon>
        <taxon>Verrucomicrobiota</taxon>
        <taxon>Methylacidimicrobium</taxon>
    </lineage>
</organism>
<dbReference type="Proteomes" id="UP000334923">
    <property type="component" value="Unassembled WGS sequence"/>
</dbReference>
<dbReference type="InterPro" id="IPR036705">
    <property type="entry name" value="Ribosyl_crysJ1_sf"/>
</dbReference>
<comment type="cofactor">
    <cofactor evidence="1">
        <name>Mg(2+)</name>
        <dbReference type="ChEBI" id="CHEBI:18420"/>
    </cofactor>
    <text evidence="1">Binds 2 magnesium ions per subunit.</text>
</comment>
<dbReference type="InterPro" id="IPR005502">
    <property type="entry name" value="Ribosyl_crysJ1"/>
</dbReference>
<keyword evidence="3" id="KW-1185">Reference proteome</keyword>
<proteinExistence type="predicted"/>
<feature type="binding site" evidence="1">
    <location>
        <position position="248"/>
    </location>
    <ligand>
        <name>Mg(2+)</name>
        <dbReference type="ChEBI" id="CHEBI:18420"/>
        <label>1</label>
    </ligand>
</feature>
<dbReference type="PANTHER" id="PTHR16222">
    <property type="entry name" value="ADP-RIBOSYLGLYCOHYDROLASE"/>
    <property type="match status" value="1"/>
</dbReference>
<dbReference type="InterPro" id="IPR050792">
    <property type="entry name" value="ADP-ribosylglycohydrolase"/>
</dbReference>
<dbReference type="GO" id="GO:0046872">
    <property type="term" value="F:metal ion binding"/>
    <property type="evidence" value="ECO:0007669"/>
    <property type="project" value="UniProtKB-KW"/>
</dbReference>
<dbReference type="EMBL" id="CABFVA020000086">
    <property type="protein sequence ID" value="VVM07261.1"/>
    <property type="molecule type" value="Genomic_DNA"/>
</dbReference>
<feature type="binding site" evidence="1">
    <location>
        <position position="62"/>
    </location>
    <ligand>
        <name>Mg(2+)</name>
        <dbReference type="ChEBI" id="CHEBI:18420"/>
        <label>1</label>
    </ligand>
</feature>
<evidence type="ECO:0000313" key="2">
    <source>
        <dbReference type="EMBL" id="VVM07261.1"/>
    </source>
</evidence>
<dbReference type="GO" id="GO:0047407">
    <property type="term" value="F:ADP-ribosyl-[dinitrogen reductase] hydrolase activity"/>
    <property type="evidence" value="ECO:0007669"/>
    <property type="project" value="UniProtKB-EC"/>
</dbReference>
<sequence length="299" mass="32352">MTAVSREERRARALGAYLGFAVGDALGATVEFLSAEEIAERYGVHRRMIGGGWLGLKPGQVTDDTEMCLAVGRAILALGRFDPCAMAEELVRWYRSRPVDVGATCLQGIRRYLTDGSLEALPSRWHGGNGACLRNLPVILATLGDEEAFGRWTIGQCHFTHNHRFSDAGTLALREMVRSLLGDEGISGARAAADRLIARHPVFAFDPHPASSSGYVVDTIQTVFFTFFGNDSFASCLIATVNRGGDADSTGALAGMLAGARYTAEKIPQGWLRKLPTKVVKEIEIQVDGLLALADARRR</sequence>
<dbReference type="RefSeq" id="WP_142660450.1">
    <property type="nucleotide sequence ID" value="NZ_CABFVA020000086.1"/>
</dbReference>
<dbReference type="AlphaFoldDB" id="A0A5E6MMI4"/>
<feature type="binding site" evidence="1">
    <location>
        <position position="63"/>
    </location>
    <ligand>
        <name>Mg(2+)</name>
        <dbReference type="ChEBI" id="CHEBI:18420"/>
        <label>1</label>
    </ligand>
</feature>
<reference evidence="2 3" key="1">
    <citation type="submission" date="2019-09" db="EMBL/GenBank/DDBJ databases">
        <authorList>
            <person name="Cremers G."/>
        </authorList>
    </citation>
    <scope>NUCLEOTIDE SEQUENCE [LARGE SCALE GENOMIC DNA]</scope>
    <source>
        <strain evidence="2">4A</strain>
    </source>
</reference>
<feature type="binding site" evidence="1">
    <location>
        <position position="64"/>
    </location>
    <ligand>
        <name>Mg(2+)</name>
        <dbReference type="ChEBI" id="CHEBI:18420"/>
        <label>1</label>
    </ligand>
</feature>
<keyword evidence="2" id="KW-0326">Glycosidase</keyword>
<feature type="binding site" evidence="1">
    <location>
        <position position="246"/>
    </location>
    <ligand>
        <name>Mg(2+)</name>
        <dbReference type="ChEBI" id="CHEBI:18420"/>
        <label>1</label>
    </ligand>
</feature>